<reference evidence="3 4" key="1">
    <citation type="submission" date="2022-01" db="EMBL/GenBank/DDBJ databases">
        <title>Collection of gut derived symbiotic bacterial strains cultured from healthy donors.</title>
        <authorList>
            <person name="Lin H."/>
            <person name="Kohout C."/>
            <person name="Waligurski E."/>
            <person name="Pamer E.G."/>
        </authorList>
    </citation>
    <scope>NUCLEOTIDE SEQUENCE [LARGE SCALE GENOMIC DNA]</scope>
    <source>
        <strain evidence="3 4">DFI.3.7</strain>
    </source>
</reference>
<evidence type="ECO:0000313" key="3">
    <source>
        <dbReference type="EMBL" id="MCG4528940.1"/>
    </source>
</evidence>
<dbReference type="SUPFAM" id="SSF47413">
    <property type="entry name" value="lambda repressor-like DNA-binding domains"/>
    <property type="match status" value="1"/>
</dbReference>
<dbReference type="EMBL" id="JAKNJB010000051">
    <property type="protein sequence ID" value="MCG4528940.1"/>
    <property type="molecule type" value="Genomic_DNA"/>
</dbReference>
<dbReference type="Pfam" id="PF01381">
    <property type="entry name" value="HTH_3"/>
    <property type="match status" value="1"/>
</dbReference>
<evidence type="ECO:0000313" key="4">
    <source>
        <dbReference type="Proteomes" id="UP001200313"/>
    </source>
</evidence>
<gene>
    <name evidence="3" type="ORF">L0P79_18040</name>
</gene>
<organism evidence="3 4">
    <name type="scientific">Intestinimonas massiliensis</name>
    <name type="common">ex Afouda et al. 2020</name>
    <dbReference type="NCBI Taxonomy" id="1673721"/>
    <lineage>
        <taxon>Bacteria</taxon>
        <taxon>Bacillati</taxon>
        <taxon>Bacillota</taxon>
        <taxon>Clostridia</taxon>
        <taxon>Eubacteriales</taxon>
        <taxon>Intestinimonas</taxon>
    </lineage>
</organism>
<feature type="domain" description="HTH cro/C1-type" evidence="2">
    <location>
        <begin position="12"/>
        <end position="66"/>
    </location>
</feature>
<comment type="caution">
    <text evidence="3">The sequence shown here is derived from an EMBL/GenBank/DDBJ whole genome shotgun (WGS) entry which is preliminary data.</text>
</comment>
<evidence type="ECO:0000256" key="1">
    <source>
        <dbReference type="ARBA" id="ARBA00023125"/>
    </source>
</evidence>
<dbReference type="PANTHER" id="PTHR46558">
    <property type="entry name" value="TRACRIPTIONAL REGULATORY PROTEIN-RELATED-RELATED"/>
    <property type="match status" value="1"/>
</dbReference>
<protein>
    <submittedName>
        <fullName evidence="3">Helix-turn-helix domain-containing protein</fullName>
    </submittedName>
</protein>
<keyword evidence="4" id="KW-1185">Reference proteome</keyword>
<dbReference type="PROSITE" id="PS50943">
    <property type="entry name" value="HTH_CROC1"/>
    <property type="match status" value="1"/>
</dbReference>
<dbReference type="RefSeq" id="WP_238075150.1">
    <property type="nucleotide sequence ID" value="NZ_JAKNJB010000051.1"/>
</dbReference>
<dbReference type="CDD" id="cd00093">
    <property type="entry name" value="HTH_XRE"/>
    <property type="match status" value="1"/>
</dbReference>
<dbReference type="InterPro" id="IPR001387">
    <property type="entry name" value="Cro/C1-type_HTH"/>
</dbReference>
<accession>A0ABS9MEM5</accession>
<dbReference type="Gene3D" id="1.10.260.40">
    <property type="entry name" value="lambda repressor-like DNA-binding domains"/>
    <property type="match status" value="1"/>
</dbReference>
<evidence type="ECO:0000259" key="2">
    <source>
        <dbReference type="PROSITE" id="PS50943"/>
    </source>
</evidence>
<dbReference type="SMART" id="SM00530">
    <property type="entry name" value="HTH_XRE"/>
    <property type="match status" value="1"/>
</dbReference>
<sequence length="82" mass="9364">MHYDMKRSGAYIQNLRTRNGYSQGELAKAMNIDQSFLSRIEAGQKGCSVDMFIQFSEFFHVTLDALILGIESDVSHETERKT</sequence>
<keyword evidence="1" id="KW-0238">DNA-binding</keyword>
<dbReference type="PANTHER" id="PTHR46558:SF4">
    <property type="entry name" value="DNA-BIDING PHAGE PROTEIN"/>
    <property type="match status" value="1"/>
</dbReference>
<proteinExistence type="predicted"/>
<name>A0ABS9MEM5_9FIRM</name>
<dbReference type="Proteomes" id="UP001200313">
    <property type="component" value="Unassembled WGS sequence"/>
</dbReference>
<dbReference type="InterPro" id="IPR010982">
    <property type="entry name" value="Lambda_DNA-bd_dom_sf"/>
</dbReference>